<evidence type="ECO:0000313" key="2">
    <source>
        <dbReference type="EMBL" id="KOS42884.1"/>
    </source>
</evidence>
<sequence>MPSFLLLPSASLSTSSLSCLFLLSLVSCLLSLVSCLLSLVLSLSRLLTLPTSFHPIEKLRMTHSSKLYTKLTKTSFARQNVSTSRQFFLL</sequence>
<accession>A0A0M8P7H1</accession>
<evidence type="ECO:0000256" key="1">
    <source>
        <dbReference type="SAM" id="Phobius"/>
    </source>
</evidence>
<keyword evidence="1" id="KW-1133">Transmembrane helix</keyword>
<organism evidence="2 3">
    <name type="scientific">Penicillium nordicum</name>
    <dbReference type="NCBI Taxonomy" id="229535"/>
    <lineage>
        <taxon>Eukaryota</taxon>
        <taxon>Fungi</taxon>
        <taxon>Dikarya</taxon>
        <taxon>Ascomycota</taxon>
        <taxon>Pezizomycotina</taxon>
        <taxon>Eurotiomycetes</taxon>
        <taxon>Eurotiomycetidae</taxon>
        <taxon>Eurotiales</taxon>
        <taxon>Aspergillaceae</taxon>
        <taxon>Penicillium</taxon>
    </lineage>
</organism>
<dbReference type="AlphaFoldDB" id="A0A0M8P7H1"/>
<keyword evidence="1" id="KW-0812">Transmembrane</keyword>
<proteinExistence type="predicted"/>
<feature type="transmembrane region" description="Helical" evidence="1">
    <location>
        <begin position="20"/>
        <end position="43"/>
    </location>
</feature>
<evidence type="ECO:0000313" key="3">
    <source>
        <dbReference type="Proteomes" id="UP000037696"/>
    </source>
</evidence>
<name>A0A0M8P7H1_9EURO</name>
<keyword evidence="1" id="KW-0472">Membrane</keyword>
<dbReference type="EMBL" id="LHQQ01000094">
    <property type="protein sequence ID" value="KOS42884.1"/>
    <property type="molecule type" value="Genomic_DNA"/>
</dbReference>
<gene>
    <name evidence="2" type="ORF">ACN38_g6223</name>
</gene>
<dbReference type="Proteomes" id="UP000037696">
    <property type="component" value="Unassembled WGS sequence"/>
</dbReference>
<comment type="caution">
    <text evidence="2">The sequence shown here is derived from an EMBL/GenBank/DDBJ whole genome shotgun (WGS) entry which is preliminary data.</text>
</comment>
<reference evidence="2 3" key="1">
    <citation type="submission" date="2015-08" db="EMBL/GenBank/DDBJ databases">
        <title>Genome sequencing of Penicillium nordicum.</title>
        <authorList>
            <person name="Nguyen H.D."/>
            <person name="Seifert K.A."/>
        </authorList>
    </citation>
    <scope>NUCLEOTIDE SEQUENCE [LARGE SCALE GENOMIC DNA]</scope>
    <source>
        <strain evidence="2 3">DAOMC 185683</strain>
    </source>
</reference>
<keyword evidence="3" id="KW-1185">Reference proteome</keyword>
<protein>
    <submittedName>
        <fullName evidence="2">Uncharacterized protein</fullName>
    </submittedName>
</protein>